<name>A0A1Z9YZX1_9GAMM</name>
<dbReference type="Proteomes" id="UP000196536">
    <property type="component" value="Unassembled WGS sequence"/>
</dbReference>
<feature type="transmembrane region" description="Helical" evidence="1">
    <location>
        <begin position="82"/>
        <end position="102"/>
    </location>
</feature>
<feature type="transmembrane region" description="Helical" evidence="1">
    <location>
        <begin position="108"/>
        <end position="129"/>
    </location>
</feature>
<accession>A0A1Z9YZX1</accession>
<reference evidence="2 3" key="1">
    <citation type="submission" date="2017-05" db="EMBL/GenBank/DDBJ databases">
        <title>Acinetobacter populi ANC 5415 (= PBJ7), whole genome shotgun sequencing project.</title>
        <authorList>
            <person name="Nemec A."/>
            <person name="Radolfova-Krizova L."/>
        </authorList>
    </citation>
    <scope>NUCLEOTIDE SEQUENCE [LARGE SCALE GENOMIC DNA]</scope>
    <source>
        <strain evidence="2 3">PBJ7</strain>
    </source>
</reference>
<dbReference type="EMBL" id="NEXX01000002">
    <property type="protein sequence ID" value="OUY07722.1"/>
    <property type="molecule type" value="Genomic_DNA"/>
</dbReference>
<protein>
    <submittedName>
        <fullName evidence="2">Preprotein translocase subunit SecA</fullName>
    </submittedName>
</protein>
<keyword evidence="1" id="KW-1133">Transmembrane helix</keyword>
<evidence type="ECO:0000313" key="3">
    <source>
        <dbReference type="Proteomes" id="UP000196536"/>
    </source>
</evidence>
<keyword evidence="3" id="KW-1185">Reference proteome</keyword>
<dbReference type="RefSeq" id="WP_087620269.1">
    <property type="nucleotide sequence ID" value="NZ_NEXX01000002.1"/>
</dbReference>
<dbReference type="OrthoDB" id="974877at2"/>
<proteinExistence type="predicted"/>
<evidence type="ECO:0000313" key="2">
    <source>
        <dbReference type="EMBL" id="OUY07722.1"/>
    </source>
</evidence>
<comment type="caution">
    <text evidence="2">The sequence shown here is derived from an EMBL/GenBank/DDBJ whole genome shotgun (WGS) entry which is preliminary data.</text>
</comment>
<sequence length="354" mass="41189">MAAPNQAKNSFRPIDHTTWQWKLFLAYDVLMMALIVINLVTLGLQAFILSDFGAWIAQSLHITGERLFYIEHLSPLVRRIDFYFICFLISELVIRWLIAIIGKHHRRWWFFPFIHWYEVLAIIPMLRFLRLLRAGVIAYRLHELGYKVVPHWILVRVKFYYEVVMEELTDRIVLTALNQIEKELDTNNIHNKIIHNIIDHHRDLFADTLAETLQKSLAQALAEQQDNISKNIGQIVNQAIEDTPELTQLLRLIPIVGGRIEQQIQSIGQRLGENITQGIIAPFSQQTQLSRQNANPLLSEISTQISQVPLKSEKIDALVESVVRESLNGIREQVKIKHWQQLLDENNLNEKSFT</sequence>
<evidence type="ECO:0000256" key="1">
    <source>
        <dbReference type="SAM" id="Phobius"/>
    </source>
</evidence>
<keyword evidence="1" id="KW-0472">Membrane</keyword>
<gene>
    <name evidence="2" type="ORF">CAP51_08280</name>
</gene>
<organism evidence="2 3">
    <name type="scientific">Acinetobacter populi</name>
    <dbReference type="NCBI Taxonomy" id="1582270"/>
    <lineage>
        <taxon>Bacteria</taxon>
        <taxon>Pseudomonadati</taxon>
        <taxon>Pseudomonadota</taxon>
        <taxon>Gammaproteobacteria</taxon>
        <taxon>Moraxellales</taxon>
        <taxon>Moraxellaceae</taxon>
        <taxon>Acinetobacter</taxon>
    </lineage>
</organism>
<feature type="transmembrane region" description="Helical" evidence="1">
    <location>
        <begin position="29"/>
        <end position="49"/>
    </location>
</feature>
<keyword evidence="1" id="KW-0812">Transmembrane</keyword>
<dbReference type="AlphaFoldDB" id="A0A1Z9YZX1"/>